<dbReference type="AlphaFoldDB" id="A0A4R2RNU0"/>
<dbReference type="Pfam" id="PF00581">
    <property type="entry name" value="Rhodanese"/>
    <property type="match status" value="1"/>
</dbReference>
<comment type="caution">
    <text evidence="2">The sequence shown here is derived from an EMBL/GenBank/DDBJ whole genome shotgun (WGS) entry which is preliminary data.</text>
</comment>
<keyword evidence="2" id="KW-0808">Transferase</keyword>
<organism evidence="2 3">
    <name type="scientific">Heliophilum fasciatum</name>
    <dbReference type="NCBI Taxonomy" id="35700"/>
    <lineage>
        <taxon>Bacteria</taxon>
        <taxon>Bacillati</taxon>
        <taxon>Bacillota</taxon>
        <taxon>Clostridia</taxon>
        <taxon>Eubacteriales</taxon>
        <taxon>Heliobacteriaceae</taxon>
        <taxon>Heliophilum</taxon>
    </lineage>
</organism>
<dbReference type="InterPro" id="IPR036873">
    <property type="entry name" value="Rhodanese-like_dom_sf"/>
</dbReference>
<sequence length="145" mass="15894">MEKIAAFLIVLMLMGTGCSQRPSTGSGDATPVTGQGSEKAMGIAYQKISPSEAKNRLASEAGIVLLDVRTPEEYEEKHIPNSLLIPLDELEEEAAVQLADQNATIFVYCRSGRRSATAAKWLNTQGYRNVYDLGGILDWPYEVER</sequence>
<dbReference type="SUPFAM" id="SSF52821">
    <property type="entry name" value="Rhodanese/Cell cycle control phosphatase"/>
    <property type="match status" value="1"/>
</dbReference>
<dbReference type="Proteomes" id="UP000294813">
    <property type="component" value="Unassembled WGS sequence"/>
</dbReference>
<evidence type="ECO:0000259" key="1">
    <source>
        <dbReference type="PROSITE" id="PS50206"/>
    </source>
</evidence>
<dbReference type="GO" id="GO:0004792">
    <property type="term" value="F:thiosulfate-cyanide sulfurtransferase activity"/>
    <property type="evidence" value="ECO:0007669"/>
    <property type="project" value="TreeGrafter"/>
</dbReference>
<dbReference type="CDD" id="cd00158">
    <property type="entry name" value="RHOD"/>
    <property type="match status" value="1"/>
</dbReference>
<dbReference type="SMART" id="SM00450">
    <property type="entry name" value="RHOD"/>
    <property type="match status" value="1"/>
</dbReference>
<dbReference type="RefSeq" id="WP_243116843.1">
    <property type="nucleotide sequence ID" value="NZ_JAOQNU010000012.1"/>
</dbReference>
<dbReference type="PANTHER" id="PTHR44086:SF10">
    <property type="entry name" value="THIOSULFATE SULFURTRANSFERASE_RHODANESE-LIKE DOMAIN-CONTAINING PROTEIN 3"/>
    <property type="match status" value="1"/>
</dbReference>
<evidence type="ECO:0000313" key="2">
    <source>
        <dbReference type="EMBL" id="TCP63977.1"/>
    </source>
</evidence>
<evidence type="ECO:0000313" key="3">
    <source>
        <dbReference type="Proteomes" id="UP000294813"/>
    </source>
</evidence>
<dbReference type="PROSITE" id="PS51257">
    <property type="entry name" value="PROKAR_LIPOPROTEIN"/>
    <property type="match status" value="1"/>
</dbReference>
<dbReference type="Gene3D" id="3.40.250.10">
    <property type="entry name" value="Rhodanese-like domain"/>
    <property type="match status" value="1"/>
</dbReference>
<reference evidence="2 3" key="1">
    <citation type="submission" date="2019-03" db="EMBL/GenBank/DDBJ databases">
        <title>Genomic Encyclopedia of Type Strains, Phase IV (KMG-IV): sequencing the most valuable type-strain genomes for metagenomic binning, comparative biology and taxonomic classification.</title>
        <authorList>
            <person name="Goeker M."/>
        </authorList>
    </citation>
    <scope>NUCLEOTIDE SEQUENCE [LARGE SCALE GENOMIC DNA]</scope>
    <source>
        <strain evidence="2 3">DSM 11170</strain>
    </source>
</reference>
<dbReference type="InterPro" id="IPR001763">
    <property type="entry name" value="Rhodanese-like_dom"/>
</dbReference>
<accession>A0A4R2RNU0</accession>
<name>A0A4R2RNU0_9FIRM</name>
<gene>
    <name evidence="2" type="ORF">EDD73_11327</name>
</gene>
<keyword evidence="3" id="KW-1185">Reference proteome</keyword>
<dbReference type="EMBL" id="SLXT01000013">
    <property type="protein sequence ID" value="TCP63977.1"/>
    <property type="molecule type" value="Genomic_DNA"/>
</dbReference>
<dbReference type="PANTHER" id="PTHR44086">
    <property type="entry name" value="THIOSULFATE SULFURTRANSFERASE RDL2, MITOCHONDRIAL-RELATED"/>
    <property type="match status" value="1"/>
</dbReference>
<proteinExistence type="predicted"/>
<feature type="domain" description="Rhodanese" evidence="1">
    <location>
        <begin position="59"/>
        <end position="145"/>
    </location>
</feature>
<dbReference type="PROSITE" id="PS50206">
    <property type="entry name" value="RHODANESE_3"/>
    <property type="match status" value="1"/>
</dbReference>
<protein>
    <submittedName>
        <fullName evidence="2">Rhodanese-related sulfurtransferase</fullName>
    </submittedName>
</protein>